<gene>
    <name evidence="1" type="ORF">GCM10022393_07300</name>
</gene>
<protein>
    <submittedName>
        <fullName evidence="1">Uncharacterized protein</fullName>
    </submittedName>
</protein>
<evidence type="ECO:0000313" key="1">
    <source>
        <dbReference type="EMBL" id="GAA4110315.1"/>
    </source>
</evidence>
<organism evidence="1 2">
    <name type="scientific">Aquimarina addita</name>
    <dbReference type="NCBI Taxonomy" id="870485"/>
    <lineage>
        <taxon>Bacteria</taxon>
        <taxon>Pseudomonadati</taxon>
        <taxon>Bacteroidota</taxon>
        <taxon>Flavobacteriia</taxon>
        <taxon>Flavobacteriales</taxon>
        <taxon>Flavobacteriaceae</taxon>
        <taxon>Aquimarina</taxon>
    </lineage>
</organism>
<dbReference type="EMBL" id="BAABCW010000002">
    <property type="protein sequence ID" value="GAA4110315.1"/>
    <property type="molecule type" value="Genomic_DNA"/>
</dbReference>
<evidence type="ECO:0000313" key="2">
    <source>
        <dbReference type="Proteomes" id="UP001500459"/>
    </source>
</evidence>
<reference evidence="2" key="1">
    <citation type="journal article" date="2019" name="Int. J. Syst. Evol. Microbiol.">
        <title>The Global Catalogue of Microorganisms (GCM) 10K type strain sequencing project: providing services to taxonomists for standard genome sequencing and annotation.</title>
        <authorList>
            <consortium name="The Broad Institute Genomics Platform"/>
            <consortium name="The Broad Institute Genome Sequencing Center for Infectious Disease"/>
            <person name="Wu L."/>
            <person name="Ma J."/>
        </authorList>
    </citation>
    <scope>NUCLEOTIDE SEQUENCE [LARGE SCALE GENOMIC DNA]</scope>
    <source>
        <strain evidence="2">JCM 17106</strain>
    </source>
</reference>
<name>A0ABP7XCM5_9FLAO</name>
<sequence>MKRIIVDVKDDKLSFILELLEHFEFASVLGDASDEDTGMYDSIVSLQKGEGIPDSN</sequence>
<dbReference type="RefSeq" id="WP_344924874.1">
    <property type="nucleotide sequence ID" value="NZ_BAABCW010000002.1"/>
</dbReference>
<accession>A0ABP7XCM5</accession>
<proteinExistence type="predicted"/>
<keyword evidence="2" id="KW-1185">Reference proteome</keyword>
<dbReference type="Proteomes" id="UP001500459">
    <property type="component" value="Unassembled WGS sequence"/>
</dbReference>
<comment type="caution">
    <text evidence="1">The sequence shown here is derived from an EMBL/GenBank/DDBJ whole genome shotgun (WGS) entry which is preliminary data.</text>
</comment>